<dbReference type="AlphaFoldDB" id="A0A1H6Z9I5"/>
<evidence type="ECO:0000256" key="6">
    <source>
        <dbReference type="ARBA" id="ARBA00022695"/>
    </source>
</evidence>
<dbReference type="NCBIfam" id="NF004160">
    <property type="entry name" value="PRK05627.1-3"/>
    <property type="match status" value="1"/>
</dbReference>
<keyword evidence="8 14" id="KW-0418">Kinase</keyword>
<evidence type="ECO:0000313" key="16">
    <source>
        <dbReference type="EMBL" id="SEJ48664.1"/>
    </source>
</evidence>
<keyword evidence="9 14" id="KW-0274">FAD</keyword>
<dbReference type="PANTHER" id="PTHR22749:SF6">
    <property type="entry name" value="RIBOFLAVIN KINASE"/>
    <property type="match status" value="1"/>
</dbReference>
<dbReference type="Gene3D" id="3.40.50.620">
    <property type="entry name" value="HUPs"/>
    <property type="match status" value="1"/>
</dbReference>
<keyword evidence="5 14" id="KW-0808">Transferase</keyword>
<evidence type="ECO:0000256" key="5">
    <source>
        <dbReference type="ARBA" id="ARBA00022679"/>
    </source>
</evidence>
<dbReference type="InterPro" id="IPR014729">
    <property type="entry name" value="Rossmann-like_a/b/a_fold"/>
</dbReference>
<dbReference type="InterPro" id="IPR002606">
    <property type="entry name" value="Riboflavin_kinase_bac"/>
</dbReference>
<dbReference type="PANTHER" id="PTHR22749">
    <property type="entry name" value="RIBOFLAVIN KINASE/FMN ADENYLYLTRANSFERASE"/>
    <property type="match status" value="1"/>
</dbReference>
<dbReference type="InterPro" id="IPR023465">
    <property type="entry name" value="Riboflavin_kinase_dom_sf"/>
</dbReference>
<evidence type="ECO:0000256" key="4">
    <source>
        <dbReference type="ARBA" id="ARBA00022643"/>
    </source>
</evidence>
<evidence type="ECO:0000259" key="15">
    <source>
        <dbReference type="SMART" id="SM00904"/>
    </source>
</evidence>
<dbReference type="EC" id="2.7.1.26" evidence="14"/>
<dbReference type="SUPFAM" id="SSF52374">
    <property type="entry name" value="Nucleotidylyl transferase"/>
    <property type="match status" value="1"/>
</dbReference>
<keyword evidence="17" id="KW-1185">Reference proteome</keyword>
<evidence type="ECO:0000256" key="2">
    <source>
        <dbReference type="ARBA" id="ARBA00005201"/>
    </source>
</evidence>
<keyword evidence="3 14" id="KW-0285">Flavoprotein</keyword>
<dbReference type="NCBIfam" id="TIGR00083">
    <property type="entry name" value="ribF"/>
    <property type="match status" value="1"/>
</dbReference>
<keyword evidence="7 14" id="KW-0547">Nucleotide-binding</keyword>
<proteinExistence type="inferred from homology"/>
<dbReference type="InterPro" id="IPR023468">
    <property type="entry name" value="Riboflavin_kinase"/>
</dbReference>
<dbReference type="EMBL" id="FNZI01000004">
    <property type="protein sequence ID" value="SEJ48664.1"/>
    <property type="molecule type" value="Genomic_DNA"/>
</dbReference>
<evidence type="ECO:0000256" key="3">
    <source>
        <dbReference type="ARBA" id="ARBA00022630"/>
    </source>
</evidence>
<comment type="catalytic activity">
    <reaction evidence="13 14">
        <text>FMN + ATP + H(+) = FAD + diphosphate</text>
        <dbReference type="Rhea" id="RHEA:17237"/>
        <dbReference type="ChEBI" id="CHEBI:15378"/>
        <dbReference type="ChEBI" id="CHEBI:30616"/>
        <dbReference type="ChEBI" id="CHEBI:33019"/>
        <dbReference type="ChEBI" id="CHEBI:57692"/>
        <dbReference type="ChEBI" id="CHEBI:58210"/>
        <dbReference type="EC" id="2.7.7.2"/>
    </reaction>
</comment>
<protein>
    <recommendedName>
        <fullName evidence="14">Riboflavin biosynthesis protein</fullName>
    </recommendedName>
    <domain>
        <recommendedName>
            <fullName evidence="14">Riboflavin kinase</fullName>
            <ecNumber evidence="14">2.7.1.26</ecNumber>
        </recommendedName>
        <alternativeName>
            <fullName evidence="14">Flavokinase</fullName>
        </alternativeName>
    </domain>
    <domain>
        <recommendedName>
            <fullName evidence="14">FMN adenylyltransferase</fullName>
            <ecNumber evidence="14">2.7.7.2</ecNumber>
        </recommendedName>
        <alternativeName>
            <fullName evidence="14">FAD pyrophosphorylase</fullName>
        </alternativeName>
        <alternativeName>
            <fullName evidence="14">FAD synthase</fullName>
        </alternativeName>
    </domain>
</protein>
<dbReference type="STRING" id="1043493.SAMN05421637_1975"/>
<dbReference type="GO" id="GO:0008531">
    <property type="term" value="F:riboflavin kinase activity"/>
    <property type="evidence" value="ECO:0007669"/>
    <property type="project" value="UniProtKB-UniRule"/>
</dbReference>
<reference evidence="17" key="1">
    <citation type="submission" date="2016-10" db="EMBL/GenBank/DDBJ databases">
        <authorList>
            <person name="Varghese N."/>
        </authorList>
    </citation>
    <scope>NUCLEOTIDE SEQUENCE [LARGE SCALE GENOMIC DNA]</scope>
    <source>
        <strain evidence="17">DSM 24868</strain>
    </source>
</reference>
<dbReference type="GO" id="GO:0009231">
    <property type="term" value="P:riboflavin biosynthetic process"/>
    <property type="evidence" value="ECO:0007669"/>
    <property type="project" value="InterPro"/>
</dbReference>
<evidence type="ECO:0000256" key="9">
    <source>
        <dbReference type="ARBA" id="ARBA00022827"/>
    </source>
</evidence>
<dbReference type="Pfam" id="PF01687">
    <property type="entry name" value="Flavokinase"/>
    <property type="match status" value="1"/>
</dbReference>
<keyword evidence="4 14" id="KW-0288">FMN</keyword>
<feature type="domain" description="Riboflavin kinase" evidence="15">
    <location>
        <begin position="188"/>
        <end position="324"/>
    </location>
</feature>
<dbReference type="GO" id="GO:0005524">
    <property type="term" value="F:ATP binding"/>
    <property type="evidence" value="ECO:0007669"/>
    <property type="project" value="UniProtKB-UniRule"/>
</dbReference>
<comment type="catalytic activity">
    <reaction evidence="12 14">
        <text>riboflavin + ATP = FMN + ADP + H(+)</text>
        <dbReference type="Rhea" id="RHEA:14357"/>
        <dbReference type="ChEBI" id="CHEBI:15378"/>
        <dbReference type="ChEBI" id="CHEBI:30616"/>
        <dbReference type="ChEBI" id="CHEBI:57986"/>
        <dbReference type="ChEBI" id="CHEBI:58210"/>
        <dbReference type="ChEBI" id="CHEBI:456216"/>
        <dbReference type="EC" id="2.7.1.26"/>
    </reaction>
</comment>
<organism evidence="16 17">
    <name type="scientific">Demequina mangrovi</name>
    <dbReference type="NCBI Taxonomy" id="1043493"/>
    <lineage>
        <taxon>Bacteria</taxon>
        <taxon>Bacillati</taxon>
        <taxon>Actinomycetota</taxon>
        <taxon>Actinomycetes</taxon>
        <taxon>Micrococcales</taxon>
        <taxon>Demequinaceae</taxon>
        <taxon>Demequina</taxon>
    </lineage>
</organism>
<evidence type="ECO:0000256" key="14">
    <source>
        <dbReference type="PIRNR" id="PIRNR004491"/>
    </source>
</evidence>
<evidence type="ECO:0000256" key="8">
    <source>
        <dbReference type="ARBA" id="ARBA00022777"/>
    </source>
</evidence>
<dbReference type="EC" id="2.7.7.2" evidence="14"/>
<evidence type="ECO:0000256" key="12">
    <source>
        <dbReference type="ARBA" id="ARBA00047880"/>
    </source>
</evidence>
<dbReference type="InterPro" id="IPR015865">
    <property type="entry name" value="Riboflavin_kinase_bac/euk"/>
</dbReference>
<dbReference type="UniPathway" id="UPA00276">
    <property type="reaction ID" value="UER00406"/>
</dbReference>
<dbReference type="CDD" id="cd02064">
    <property type="entry name" value="FAD_synthetase_N"/>
    <property type="match status" value="1"/>
</dbReference>
<keyword evidence="11" id="KW-0511">Multifunctional enzyme</keyword>
<comment type="pathway">
    <text evidence="1 14">Cofactor biosynthesis; FAD biosynthesis; FAD from FMN: step 1/1.</text>
</comment>
<evidence type="ECO:0000256" key="10">
    <source>
        <dbReference type="ARBA" id="ARBA00022840"/>
    </source>
</evidence>
<name>A0A1H6Z9I5_9MICO</name>
<dbReference type="GO" id="GO:0003919">
    <property type="term" value="F:FMN adenylyltransferase activity"/>
    <property type="evidence" value="ECO:0007669"/>
    <property type="project" value="UniProtKB-UniRule"/>
</dbReference>
<dbReference type="SUPFAM" id="SSF82114">
    <property type="entry name" value="Riboflavin kinase-like"/>
    <property type="match status" value="1"/>
</dbReference>
<keyword evidence="6 14" id="KW-0548">Nucleotidyltransferase</keyword>
<evidence type="ECO:0000256" key="7">
    <source>
        <dbReference type="ARBA" id="ARBA00022741"/>
    </source>
</evidence>
<dbReference type="Pfam" id="PF06574">
    <property type="entry name" value="FAD_syn"/>
    <property type="match status" value="1"/>
</dbReference>
<comment type="pathway">
    <text evidence="2 14">Cofactor biosynthesis; FMN biosynthesis; FMN from riboflavin (ATP route): step 1/1.</text>
</comment>
<dbReference type="SMART" id="SM00904">
    <property type="entry name" value="Flavokinase"/>
    <property type="match status" value="1"/>
</dbReference>
<dbReference type="GO" id="GO:0009398">
    <property type="term" value="P:FMN biosynthetic process"/>
    <property type="evidence" value="ECO:0007669"/>
    <property type="project" value="UniProtKB-UniRule"/>
</dbReference>
<sequence>MSVMHVWRSLAEIPDLGPAVVTLGNFDGVHRGHQAVLRAMVADARERGHVALAMTFDPHPKAVHDPAHQPELITGLDDRLERLAATGLDGVLVVRYTLDFARQTPEEFVRDYLVDGMRASCVVVGRDTRFGRGNAGDVETMRALGRELSFEVDIIDDACAVSESGRRWSSTWVRELLDAGDLPGANDVLGCAHRLRGTVIHGDALGREIGFPTANLDHSAGMIPRHGVYAAWLTVLDGRGNPRAQALAGERMAAAVSLGMNYTVGGTDLRVEAFCIDRDGLDLYDAEVALDLVEWRRPMLDFGSLDALVAALGEDVDWCREVLTVRT</sequence>
<comment type="similarity">
    <text evidence="14">Belongs to the ribF family.</text>
</comment>
<dbReference type="Gene3D" id="2.40.30.30">
    <property type="entry name" value="Riboflavin kinase-like"/>
    <property type="match status" value="1"/>
</dbReference>
<gene>
    <name evidence="16" type="ORF">SAMN05421637_1975</name>
</gene>
<dbReference type="eggNOG" id="COG0196">
    <property type="taxonomic scope" value="Bacteria"/>
</dbReference>
<dbReference type="FunFam" id="3.40.50.620:FF:000021">
    <property type="entry name" value="Riboflavin biosynthesis protein"/>
    <property type="match status" value="1"/>
</dbReference>
<dbReference type="PIRSF" id="PIRSF004491">
    <property type="entry name" value="FAD_Synth"/>
    <property type="match status" value="1"/>
</dbReference>
<accession>A0A1H6Z9I5</accession>
<dbReference type="GO" id="GO:0006747">
    <property type="term" value="P:FAD biosynthetic process"/>
    <property type="evidence" value="ECO:0007669"/>
    <property type="project" value="UniProtKB-UniRule"/>
</dbReference>
<dbReference type="InterPro" id="IPR015864">
    <property type="entry name" value="FAD_synthase"/>
</dbReference>
<dbReference type="UniPathway" id="UPA00277">
    <property type="reaction ID" value="UER00407"/>
</dbReference>
<evidence type="ECO:0000256" key="13">
    <source>
        <dbReference type="ARBA" id="ARBA00049494"/>
    </source>
</evidence>
<dbReference type="Proteomes" id="UP000183315">
    <property type="component" value="Unassembled WGS sequence"/>
</dbReference>
<keyword evidence="10 14" id="KW-0067">ATP-binding</keyword>
<evidence type="ECO:0000256" key="11">
    <source>
        <dbReference type="ARBA" id="ARBA00023268"/>
    </source>
</evidence>
<evidence type="ECO:0000313" key="17">
    <source>
        <dbReference type="Proteomes" id="UP000183315"/>
    </source>
</evidence>
<evidence type="ECO:0000256" key="1">
    <source>
        <dbReference type="ARBA" id="ARBA00004726"/>
    </source>
</evidence>